<name>A0ACC6RNQ8_9BURK</name>
<keyword evidence="2" id="KW-1185">Reference proteome</keyword>
<gene>
    <name evidence="1" type="ORF">VSR83_24465</name>
</gene>
<sequence>MTKSTDSSVYKVTEIIGTSTTSWEEAAKNAVETAAASLRDLRIAEVCKLDMKIENGRVVEYRTRVSVSFKYET</sequence>
<accession>A0ACC6RNQ8</accession>
<reference evidence="1" key="1">
    <citation type="submission" date="2024-01" db="EMBL/GenBank/DDBJ databases">
        <title>The diversity of rhizobia nodulating Mimosa spp. in eleven states of Brazil covering several biomes is determined by host plant, location, and edaphic factors.</title>
        <authorList>
            <person name="Rouws L."/>
            <person name="Barauna A."/>
            <person name="Beukes C."/>
            <person name="De Faria S.M."/>
            <person name="Gross E."/>
            <person name="Dos Reis Junior F.B."/>
            <person name="Simon M."/>
            <person name="Maluk M."/>
            <person name="Odee D.W."/>
            <person name="Kenicer G."/>
            <person name="Young J.P.W."/>
            <person name="Reis V.M."/>
            <person name="Zilli J."/>
            <person name="James E.K."/>
        </authorList>
    </citation>
    <scope>NUCLEOTIDE SEQUENCE</scope>
    <source>
        <strain evidence="1">JPY452</strain>
    </source>
</reference>
<evidence type="ECO:0000313" key="2">
    <source>
        <dbReference type="Proteomes" id="UP001392318"/>
    </source>
</evidence>
<proteinExistence type="predicted"/>
<dbReference type="EMBL" id="JAYMRU010000019">
    <property type="protein sequence ID" value="MEM5403190.1"/>
    <property type="molecule type" value="Genomic_DNA"/>
</dbReference>
<organism evidence="1 2">
    <name type="scientific">Paraburkholderia unamae</name>
    <dbReference type="NCBI Taxonomy" id="219649"/>
    <lineage>
        <taxon>Bacteria</taxon>
        <taxon>Pseudomonadati</taxon>
        <taxon>Pseudomonadota</taxon>
        <taxon>Betaproteobacteria</taxon>
        <taxon>Burkholderiales</taxon>
        <taxon>Burkholderiaceae</taxon>
        <taxon>Paraburkholderia</taxon>
    </lineage>
</organism>
<evidence type="ECO:0000313" key="1">
    <source>
        <dbReference type="EMBL" id="MEM5403190.1"/>
    </source>
</evidence>
<dbReference type="Proteomes" id="UP001392318">
    <property type="component" value="Unassembled WGS sequence"/>
</dbReference>
<protein>
    <submittedName>
        <fullName evidence="1">Dodecin family protein</fullName>
    </submittedName>
</protein>
<comment type="caution">
    <text evidence="1">The sequence shown here is derived from an EMBL/GenBank/DDBJ whole genome shotgun (WGS) entry which is preliminary data.</text>
</comment>